<feature type="domain" description="Glycosyl transferase family 1" evidence="1">
    <location>
        <begin position="217"/>
        <end position="381"/>
    </location>
</feature>
<dbReference type="GO" id="GO:0016757">
    <property type="term" value="F:glycosyltransferase activity"/>
    <property type="evidence" value="ECO:0007669"/>
    <property type="project" value="InterPro"/>
</dbReference>
<dbReference type="RefSeq" id="WP_105483068.1">
    <property type="nucleotide sequence ID" value="NZ_NIGF01000004.1"/>
</dbReference>
<dbReference type="Pfam" id="PF13439">
    <property type="entry name" value="Glyco_transf_4"/>
    <property type="match status" value="1"/>
</dbReference>
<keyword evidence="3" id="KW-0808">Transferase</keyword>
<name>A0A2S8SV86_9BACT</name>
<evidence type="ECO:0000259" key="1">
    <source>
        <dbReference type="Pfam" id="PF00534"/>
    </source>
</evidence>
<proteinExistence type="predicted"/>
<dbReference type="Pfam" id="PF00534">
    <property type="entry name" value="Glycos_transf_1"/>
    <property type="match status" value="1"/>
</dbReference>
<sequence length="405" mass="44375">MPFFPPEVHPSPTRITVVFFDHTANWSGGEISLFNLVTHLDLERFRPVVVMFEDGALREKLDAAGIETHVAVLDQGFNRARKDALGIKRALAPRPVLALFRYVRALQRILREENAQIVHCNSLKADVLGGIAARLARVPTIWHIRDRIADDYLPPRTARAFRFLARAIPTHIITVSNAALEALQLPPAHLESGRALSIHNGTVLGNFTTLSHAPFSSQRIVIGIVGRLTPWKGQHIFLEAAALVHQKFPDVKFQIVGAPLFDAAAEGYEAKLRRQTCDLHLENVVEWFGFRLDVPQLIEQMDVLVHASTSGEPFGQVIIEGMAAAKPVVATNGGGVPEIVIEGETGLLVPMGDAKAMADALLKLCANPQLAQKMGMAGRKRTFEKFGIDTTAGRVQAVYNSILNG</sequence>
<keyword evidence="4" id="KW-1185">Reference proteome</keyword>
<reference evidence="3 4" key="1">
    <citation type="journal article" date="2018" name="Syst. Appl. Microbiol.">
        <title>Abditibacterium utsteinense sp. nov., the first cultivated member of candidate phylum FBP, isolated from ice-free Antarctic soil samples.</title>
        <authorList>
            <person name="Tahon G."/>
            <person name="Tytgat B."/>
            <person name="Lebbe L."/>
            <person name="Carlier A."/>
            <person name="Willems A."/>
        </authorList>
    </citation>
    <scope>NUCLEOTIDE SEQUENCE [LARGE SCALE GENOMIC DNA]</scope>
    <source>
        <strain evidence="3 4">LMG 29911</strain>
    </source>
</reference>
<dbReference type="InterPro" id="IPR028098">
    <property type="entry name" value="Glyco_trans_4-like_N"/>
</dbReference>
<dbReference type="SUPFAM" id="SSF53756">
    <property type="entry name" value="UDP-Glycosyltransferase/glycogen phosphorylase"/>
    <property type="match status" value="1"/>
</dbReference>
<evidence type="ECO:0000259" key="2">
    <source>
        <dbReference type="Pfam" id="PF13439"/>
    </source>
</evidence>
<dbReference type="InParanoid" id="A0A2S8SV86"/>
<accession>A0A2S8SV86</accession>
<evidence type="ECO:0000313" key="4">
    <source>
        <dbReference type="Proteomes" id="UP000237684"/>
    </source>
</evidence>
<dbReference type="OrthoDB" id="9814612at2"/>
<feature type="domain" description="Glycosyltransferase subfamily 4-like N-terminal" evidence="2">
    <location>
        <begin position="57"/>
        <end position="184"/>
    </location>
</feature>
<dbReference type="Proteomes" id="UP000237684">
    <property type="component" value="Unassembled WGS sequence"/>
</dbReference>
<dbReference type="CDD" id="cd03801">
    <property type="entry name" value="GT4_PimA-like"/>
    <property type="match status" value="1"/>
</dbReference>
<dbReference type="Gene3D" id="3.40.50.2000">
    <property type="entry name" value="Glycogen Phosphorylase B"/>
    <property type="match status" value="2"/>
</dbReference>
<evidence type="ECO:0000313" key="3">
    <source>
        <dbReference type="EMBL" id="PQV64702.1"/>
    </source>
</evidence>
<dbReference type="EMBL" id="NIGF01000004">
    <property type="protein sequence ID" value="PQV64702.1"/>
    <property type="molecule type" value="Genomic_DNA"/>
</dbReference>
<comment type="caution">
    <text evidence="3">The sequence shown here is derived from an EMBL/GenBank/DDBJ whole genome shotgun (WGS) entry which is preliminary data.</text>
</comment>
<dbReference type="PANTHER" id="PTHR12526">
    <property type="entry name" value="GLYCOSYLTRANSFERASE"/>
    <property type="match status" value="1"/>
</dbReference>
<dbReference type="InterPro" id="IPR001296">
    <property type="entry name" value="Glyco_trans_1"/>
</dbReference>
<protein>
    <submittedName>
        <fullName evidence="3">Glycosyltransferase involved in cell wall bisynthesis</fullName>
    </submittedName>
</protein>
<gene>
    <name evidence="3" type="ORF">B1R32_104201</name>
</gene>
<dbReference type="AlphaFoldDB" id="A0A2S8SV86"/>
<organism evidence="3 4">
    <name type="scientific">Abditibacterium utsteinense</name>
    <dbReference type="NCBI Taxonomy" id="1960156"/>
    <lineage>
        <taxon>Bacteria</taxon>
        <taxon>Pseudomonadati</taxon>
        <taxon>Abditibacteriota</taxon>
        <taxon>Abditibacteriia</taxon>
        <taxon>Abditibacteriales</taxon>
        <taxon>Abditibacteriaceae</taxon>
        <taxon>Abditibacterium</taxon>
    </lineage>
</organism>